<sequence length="61" mass="7169">MTGSRGFVLSVRSVPEEKYIKQYVLSVTYSYSSPFHHFHFIHLMCMGLRQSDYLYLTTGQM</sequence>
<name>A0A8S5QXR8_9CAUD</name>
<protein>
    <submittedName>
        <fullName evidence="1">Uncharacterized protein</fullName>
    </submittedName>
</protein>
<proteinExistence type="predicted"/>
<reference evidence="1" key="1">
    <citation type="journal article" date="2021" name="Proc. Natl. Acad. Sci. U.S.A.">
        <title>A Catalog of Tens of Thousands of Viruses from Human Metagenomes Reveals Hidden Associations with Chronic Diseases.</title>
        <authorList>
            <person name="Tisza M.J."/>
            <person name="Buck C.B."/>
        </authorList>
    </citation>
    <scope>NUCLEOTIDE SEQUENCE</scope>
    <source>
        <strain evidence="1">CtAnS47</strain>
    </source>
</reference>
<dbReference type="EMBL" id="BK015764">
    <property type="protein sequence ID" value="DAE23982.1"/>
    <property type="molecule type" value="Genomic_DNA"/>
</dbReference>
<evidence type="ECO:0000313" key="1">
    <source>
        <dbReference type="EMBL" id="DAE23982.1"/>
    </source>
</evidence>
<accession>A0A8S5QXR8</accession>
<organism evidence="1">
    <name type="scientific">Siphoviridae sp. ctAnS47</name>
    <dbReference type="NCBI Taxonomy" id="2826183"/>
    <lineage>
        <taxon>Viruses</taxon>
        <taxon>Duplodnaviria</taxon>
        <taxon>Heunggongvirae</taxon>
        <taxon>Uroviricota</taxon>
        <taxon>Caudoviricetes</taxon>
    </lineage>
</organism>